<evidence type="ECO:0000259" key="1">
    <source>
        <dbReference type="Pfam" id="PF01243"/>
    </source>
</evidence>
<dbReference type="InterPro" id="IPR012349">
    <property type="entry name" value="Split_barrel_FMN-bd"/>
</dbReference>
<organism evidence="2 3">
    <name type="scientific">Salipiger aestuarii</name>
    <dbReference type="NCBI Taxonomy" id="568098"/>
    <lineage>
        <taxon>Bacteria</taxon>
        <taxon>Pseudomonadati</taxon>
        <taxon>Pseudomonadota</taxon>
        <taxon>Alphaproteobacteria</taxon>
        <taxon>Rhodobacterales</taxon>
        <taxon>Roseobacteraceae</taxon>
        <taxon>Salipiger</taxon>
    </lineage>
</organism>
<gene>
    <name evidence="2" type="ORF">ATI53_100382</name>
</gene>
<feature type="domain" description="Pyridoxamine 5'-phosphate oxidase N-terminal" evidence="1">
    <location>
        <begin position="29"/>
        <end position="149"/>
    </location>
</feature>
<dbReference type="NCBIfam" id="TIGR04025">
    <property type="entry name" value="PPOX_FMN_DR2398"/>
    <property type="match status" value="1"/>
</dbReference>
<keyword evidence="3" id="KW-1185">Reference proteome</keyword>
<evidence type="ECO:0000313" key="2">
    <source>
        <dbReference type="EMBL" id="RAK21926.1"/>
    </source>
</evidence>
<dbReference type="AlphaFoldDB" id="A0A327YNP4"/>
<dbReference type="OrthoDB" id="9790331at2"/>
<name>A0A327YNP4_9RHOB</name>
<dbReference type="RefSeq" id="WP_111549690.1">
    <property type="nucleotide sequence ID" value="NZ_LIGK01000001.1"/>
</dbReference>
<dbReference type="SUPFAM" id="SSF50475">
    <property type="entry name" value="FMN-binding split barrel"/>
    <property type="match status" value="1"/>
</dbReference>
<dbReference type="InterPro" id="IPR024029">
    <property type="entry name" value="Pyridox_Oxase_FMN-dep"/>
</dbReference>
<reference evidence="2 3" key="1">
    <citation type="submission" date="2018-06" db="EMBL/GenBank/DDBJ databases">
        <title>Genomic Encyclopedia of Archaeal and Bacterial Type Strains, Phase II (KMG-II): from individual species to whole genera.</title>
        <authorList>
            <person name="Goeker M."/>
        </authorList>
    </citation>
    <scope>NUCLEOTIDE SEQUENCE [LARGE SCALE GENOMIC DNA]</scope>
    <source>
        <strain evidence="2 3">DSM 22011</strain>
    </source>
</reference>
<evidence type="ECO:0000313" key="3">
    <source>
        <dbReference type="Proteomes" id="UP000249165"/>
    </source>
</evidence>
<accession>A0A327YNP4</accession>
<protein>
    <recommendedName>
        <fullName evidence="1">Pyridoxamine 5'-phosphate oxidase N-terminal domain-containing protein</fullName>
    </recommendedName>
</protein>
<dbReference type="PANTHER" id="PTHR42815:SF2">
    <property type="entry name" value="FAD-BINDING, PUTATIVE (AFU_ORTHOLOGUE AFUA_6G07600)-RELATED"/>
    <property type="match status" value="1"/>
</dbReference>
<sequence>MRRIENIDALTTLYGTVSEAAVRKVSGRLTPAYRRWIAGSRFCVVATAGPEGMDASPRGDDGAVVHELDAGTLALPDWRGNNRLDSLRNIVRDGRIALMFMVPGENVVVRVNGQAWLTDDATLCGRFKQAGKHPATVIVVEIAEVYAQCPKSLMRSGLWKRDDAGTVPSLGDILSEMTRGDIEAGAWDRDFAERAKTTLW</sequence>
<dbReference type="Gene3D" id="2.30.110.10">
    <property type="entry name" value="Electron Transport, Fmn-binding Protein, Chain A"/>
    <property type="match status" value="1"/>
</dbReference>
<dbReference type="EMBL" id="QLMG01000003">
    <property type="protein sequence ID" value="RAK21926.1"/>
    <property type="molecule type" value="Genomic_DNA"/>
</dbReference>
<comment type="caution">
    <text evidence="2">The sequence shown here is derived from an EMBL/GenBank/DDBJ whole genome shotgun (WGS) entry which is preliminary data.</text>
</comment>
<dbReference type="Proteomes" id="UP000249165">
    <property type="component" value="Unassembled WGS sequence"/>
</dbReference>
<proteinExistence type="predicted"/>
<dbReference type="PANTHER" id="PTHR42815">
    <property type="entry name" value="FAD-BINDING, PUTATIVE (AFU_ORTHOLOGUE AFUA_6G07600)-RELATED"/>
    <property type="match status" value="1"/>
</dbReference>
<dbReference type="InterPro" id="IPR011576">
    <property type="entry name" value="Pyridox_Oxase_N"/>
</dbReference>
<dbReference type="Pfam" id="PF01243">
    <property type="entry name" value="PNPOx_N"/>
    <property type="match status" value="1"/>
</dbReference>